<protein>
    <submittedName>
        <fullName evidence="3">Uncharacterized protein</fullName>
    </submittedName>
</protein>
<feature type="region of interest" description="Disordered" evidence="1">
    <location>
        <begin position="107"/>
        <end position="126"/>
    </location>
</feature>
<dbReference type="Proteomes" id="UP000054279">
    <property type="component" value="Unassembled WGS sequence"/>
</dbReference>
<gene>
    <name evidence="3" type="ORF">M422DRAFT_256280</name>
</gene>
<evidence type="ECO:0000256" key="2">
    <source>
        <dbReference type="SAM" id="SignalP"/>
    </source>
</evidence>
<name>A0A0C9VHE9_SPHS4</name>
<dbReference type="AlphaFoldDB" id="A0A0C9VHE9"/>
<organism evidence="3 4">
    <name type="scientific">Sphaerobolus stellatus (strain SS14)</name>
    <dbReference type="NCBI Taxonomy" id="990650"/>
    <lineage>
        <taxon>Eukaryota</taxon>
        <taxon>Fungi</taxon>
        <taxon>Dikarya</taxon>
        <taxon>Basidiomycota</taxon>
        <taxon>Agaricomycotina</taxon>
        <taxon>Agaricomycetes</taxon>
        <taxon>Phallomycetidae</taxon>
        <taxon>Geastrales</taxon>
        <taxon>Sphaerobolaceae</taxon>
        <taxon>Sphaerobolus</taxon>
    </lineage>
</organism>
<dbReference type="EMBL" id="KN837141">
    <property type="protein sequence ID" value="KIJ40837.1"/>
    <property type="molecule type" value="Genomic_DNA"/>
</dbReference>
<dbReference type="HOGENOM" id="CLU_1441913_0_0_1"/>
<evidence type="ECO:0000313" key="4">
    <source>
        <dbReference type="Proteomes" id="UP000054279"/>
    </source>
</evidence>
<proteinExistence type="predicted"/>
<feature type="signal peptide" evidence="2">
    <location>
        <begin position="1"/>
        <end position="19"/>
    </location>
</feature>
<keyword evidence="2" id="KW-0732">Signal</keyword>
<evidence type="ECO:0000256" key="1">
    <source>
        <dbReference type="SAM" id="MobiDB-lite"/>
    </source>
</evidence>
<keyword evidence="4" id="KW-1185">Reference proteome</keyword>
<accession>A0A0C9VHE9</accession>
<reference evidence="3 4" key="1">
    <citation type="submission" date="2014-06" db="EMBL/GenBank/DDBJ databases">
        <title>Evolutionary Origins and Diversification of the Mycorrhizal Mutualists.</title>
        <authorList>
            <consortium name="DOE Joint Genome Institute"/>
            <consortium name="Mycorrhizal Genomics Consortium"/>
            <person name="Kohler A."/>
            <person name="Kuo A."/>
            <person name="Nagy L.G."/>
            <person name="Floudas D."/>
            <person name="Copeland A."/>
            <person name="Barry K.W."/>
            <person name="Cichocki N."/>
            <person name="Veneault-Fourrey C."/>
            <person name="LaButti K."/>
            <person name="Lindquist E.A."/>
            <person name="Lipzen A."/>
            <person name="Lundell T."/>
            <person name="Morin E."/>
            <person name="Murat C."/>
            <person name="Riley R."/>
            <person name="Ohm R."/>
            <person name="Sun H."/>
            <person name="Tunlid A."/>
            <person name="Henrissat B."/>
            <person name="Grigoriev I.V."/>
            <person name="Hibbett D.S."/>
            <person name="Martin F."/>
        </authorList>
    </citation>
    <scope>NUCLEOTIDE SEQUENCE [LARGE SCALE GENOMIC DNA]</scope>
    <source>
        <strain evidence="3 4">SS14</strain>
    </source>
</reference>
<feature type="chain" id="PRO_5002205449" evidence="2">
    <location>
        <begin position="20"/>
        <end position="188"/>
    </location>
</feature>
<sequence length="188" mass="18918">MYSFSVLYLLSSILSLASAASLPVSPQTALPCATSQLQTCFAAIVDTFGYQALSMDRCQLSEIDTSPDAWIAQPIAHEECLRHLVQMGLNAPDECTPCLTPLSDNTSPLGNSSPLDAGSHNPVGGVTGGSNPFGALNGITGRALNPIGELGGLAGGSDPLGELGGGDVLNGLTGAAPLGDLTGLLGPL</sequence>
<evidence type="ECO:0000313" key="3">
    <source>
        <dbReference type="EMBL" id="KIJ40837.1"/>
    </source>
</evidence>